<evidence type="ECO:0000256" key="1">
    <source>
        <dbReference type="SAM" id="Phobius"/>
    </source>
</evidence>
<gene>
    <name evidence="2" type="ORF">HED64_14765</name>
</gene>
<dbReference type="EMBL" id="JAAWVT010000007">
    <property type="protein sequence ID" value="NKG21963.1"/>
    <property type="molecule type" value="Genomic_DNA"/>
</dbReference>
<evidence type="ECO:0000313" key="3">
    <source>
        <dbReference type="Proteomes" id="UP000746595"/>
    </source>
</evidence>
<dbReference type="RefSeq" id="WP_168152762.1">
    <property type="nucleotide sequence ID" value="NZ_JAAWVT010000007.1"/>
</dbReference>
<feature type="transmembrane region" description="Helical" evidence="1">
    <location>
        <begin position="12"/>
        <end position="31"/>
    </location>
</feature>
<accession>A0ABX1G6R3</accession>
<keyword evidence="1" id="KW-0472">Membrane</keyword>
<proteinExistence type="predicted"/>
<feature type="transmembrane region" description="Helical" evidence="1">
    <location>
        <begin position="37"/>
        <end position="59"/>
    </location>
</feature>
<dbReference type="Proteomes" id="UP000746595">
    <property type="component" value="Unassembled WGS sequence"/>
</dbReference>
<reference evidence="2 3" key="1">
    <citation type="submission" date="2020-04" db="EMBL/GenBank/DDBJ databases">
        <title>Paeniglutamicibacter sp. ANT13_2, a novel actinomycete isolated from sediment in Antarctica.</title>
        <authorList>
            <person name="Sakdapetsiri C."/>
            <person name="Pinyakong O."/>
        </authorList>
    </citation>
    <scope>NUCLEOTIDE SEQUENCE [LARGE SCALE GENOMIC DNA]</scope>
    <source>
        <strain evidence="2 3">ANT13_2</strain>
    </source>
</reference>
<keyword evidence="3" id="KW-1185">Reference proteome</keyword>
<comment type="caution">
    <text evidence="2">The sequence shown here is derived from an EMBL/GenBank/DDBJ whole genome shotgun (WGS) entry which is preliminary data.</text>
</comment>
<keyword evidence="1" id="KW-1133">Transmembrane helix</keyword>
<name>A0ABX1G6R3_9MICC</name>
<protein>
    <submittedName>
        <fullName evidence="2">Uncharacterized protein</fullName>
    </submittedName>
</protein>
<evidence type="ECO:0000313" key="2">
    <source>
        <dbReference type="EMBL" id="NKG21963.1"/>
    </source>
</evidence>
<sequence>MGRRTKNVENPVRNHALLGWGIFISLLLGVASPQLGLSTVAAIALVGTCLVVFLLLWLLSSSRGSSRS</sequence>
<keyword evidence="1" id="KW-0812">Transmembrane</keyword>
<organism evidence="2 3">
    <name type="scientific">Paeniglutamicibacter terrestris</name>
    <dbReference type="NCBI Taxonomy" id="2723403"/>
    <lineage>
        <taxon>Bacteria</taxon>
        <taxon>Bacillati</taxon>
        <taxon>Actinomycetota</taxon>
        <taxon>Actinomycetes</taxon>
        <taxon>Micrococcales</taxon>
        <taxon>Micrococcaceae</taxon>
        <taxon>Paeniglutamicibacter</taxon>
    </lineage>
</organism>